<gene>
    <name evidence="1" type="ORF">ETSY2_48385</name>
</gene>
<dbReference type="InterPro" id="IPR038296">
    <property type="entry name" value="ParD_sf"/>
</dbReference>
<sequence>MDLSGLPDDLLEFVRHELARGTYASETELVCEALYLLRERSRRIDALHDDIRLILRRLHRGEYTESDEQGLDQLFDRIKAEGRKQLVSLKKEQ</sequence>
<name>W4LB46_9BACT</name>
<evidence type="ECO:0008006" key="3">
    <source>
        <dbReference type="Google" id="ProtNLM"/>
    </source>
</evidence>
<dbReference type="EMBL" id="AZHX01002336">
    <property type="protein sequence ID" value="ETW95273.1"/>
    <property type="molecule type" value="Genomic_DNA"/>
</dbReference>
<dbReference type="AlphaFoldDB" id="W4LB46"/>
<reference evidence="1 2" key="1">
    <citation type="journal article" date="2014" name="Nature">
        <title>An environmental bacterial taxon with a large and distinct metabolic repertoire.</title>
        <authorList>
            <person name="Wilson M.C."/>
            <person name="Mori T."/>
            <person name="Ruckert C."/>
            <person name="Uria A.R."/>
            <person name="Helf M.J."/>
            <person name="Takada K."/>
            <person name="Gernert C."/>
            <person name="Steffens U.A."/>
            <person name="Heycke N."/>
            <person name="Schmitt S."/>
            <person name="Rinke C."/>
            <person name="Helfrich E.J."/>
            <person name="Brachmann A.O."/>
            <person name="Gurgui C."/>
            <person name="Wakimoto T."/>
            <person name="Kracht M."/>
            <person name="Crusemann M."/>
            <person name="Hentschel U."/>
            <person name="Abe I."/>
            <person name="Matsunaga S."/>
            <person name="Kalinowski J."/>
            <person name="Takeyama H."/>
            <person name="Piel J."/>
        </authorList>
    </citation>
    <scope>NUCLEOTIDE SEQUENCE [LARGE SCALE GENOMIC DNA]</scope>
    <source>
        <strain evidence="2">TSY2</strain>
    </source>
</reference>
<dbReference type="Proteomes" id="UP000019140">
    <property type="component" value="Unassembled WGS sequence"/>
</dbReference>
<comment type="caution">
    <text evidence="1">The sequence shown here is derived from an EMBL/GenBank/DDBJ whole genome shotgun (WGS) entry which is preliminary data.</text>
</comment>
<evidence type="ECO:0000313" key="1">
    <source>
        <dbReference type="EMBL" id="ETW95273.1"/>
    </source>
</evidence>
<accession>W4LB46</accession>
<evidence type="ECO:0000313" key="2">
    <source>
        <dbReference type="Proteomes" id="UP000019140"/>
    </source>
</evidence>
<dbReference type="HOGENOM" id="CLU_2394318_0_0_7"/>
<dbReference type="Gene3D" id="6.10.10.120">
    <property type="entry name" value="Antitoxin ParD1-like"/>
    <property type="match status" value="1"/>
</dbReference>
<protein>
    <recommendedName>
        <fullName evidence="3">Type II toxin-antitoxin system ParD family antitoxin</fullName>
    </recommendedName>
</protein>
<proteinExistence type="predicted"/>
<organism evidence="1 2">
    <name type="scientific">Candidatus Entotheonella gemina</name>
    <dbReference type="NCBI Taxonomy" id="1429439"/>
    <lineage>
        <taxon>Bacteria</taxon>
        <taxon>Pseudomonadati</taxon>
        <taxon>Nitrospinota/Tectimicrobiota group</taxon>
        <taxon>Candidatus Tectimicrobiota</taxon>
        <taxon>Candidatus Entotheonellia</taxon>
        <taxon>Candidatus Entotheonellales</taxon>
        <taxon>Candidatus Entotheonellaceae</taxon>
        <taxon>Candidatus Entotheonella</taxon>
    </lineage>
</organism>
<keyword evidence="2" id="KW-1185">Reference proteome</keyword>